<comment type="caution">
    <text evidence="2">The sequence shown here is derived from an EMBL/GenBank/DDBJ whole genome shotgun (WGS) entry which is preliminary data.</text>
</comment>
<dbReference type="InterPro" id="IPR036116">
    <property type="entry name" value="FN3_sf"/>
</dbReference>
<gene>
    <name evidence="2" type="ORF">DXA38_05765</name>
</gene>
<reference evidence="2 3" key="1">
    <citation type="submission" date="2018-08" db="EMBL/GenBank/DDBJ databases">
        <title>A genome reference for cultivated species of the human gut microbiota.</title>
        <authorList>
            <person name="Zou Y."/>
            <person name="Xue W."/>
            <person name="Luo G."/>
        </authorList>
    </citation>
    <scope>NUCLEOTIDE SEQUENCE [LARGE SCALE GENOMIC DNA]</scope>
    <source>
        <strain evidence="2 3">OF01-2LB</strain>
    </source>
</reference>
<organism evidence="2 3">
    <name type="scientific">Clostridium innocuum</name>
    <dbReference type="NCBI Taxonomy" id="1522"/>
    <lineage>
        <taxon>Bacteria</taxon>
        <taxon>Bacillati</taxon>
        <taxon>Bacillota</taxon>
        <taxon>Clostridia</taxon>
        <taxon>Eubacteriales</taxon>
        <taxon>Clostridiaceae</taxon>
        <taxon>Clostridium</taxon>
    </lineage>
</organism>
<dbReference type="OrthoDB" id="9802993at2"/>
<dbReference type="Gene3D" id="2.160.20.110">
    <property type="match status" value="2"/>
</dbReference>
<name>A0A3E2W1B6_CLOIN</name>
<dbReference type="Proteomes" id="UP000260025">
    <property type="component" value="Unassembled WGS sequence"/>
</dbReference>
<proteinExistence type="predicted"/>
<feature type="domain" description="Fibronectin type-III" evidence="1">
    <location>
        <begin position="989"/>
        <end position="1086"/>
    </location>
</feature>
<sequence length="3785" mass="412054">MKQREKSRIERMKMKLAIICVVMTVIVSQMPMQSFVHAETDIAVITLGSATKEAQTIQIEDPKENIRRFTLKQDDEVIETKNVDGVLTFEVYTNGTYDLLGYDEQDLMVGEQSVTVDTFEDMEVEEDPSIHQVTILSRNKDTYQIKVSGGAEAVIDAMEIKHGVYQAVFDVKKNGAYTFTAVDMKGNTLNEKTLEISDIPNMSESGEIILRKEDDLKQIVSDPEGSFVLAQDIEVKENPLKGVTFKGTLDGQGYRISCSDSLFEVLDHATIKNIVVKGQLADTSRDSILDGTGYYIEGDDVKQDHAVIMNSENTTIRNSFVMMNVEGRNVAGFVLAGSADIKNSYVSGYLSGETVYGFGKDTDVENSYSSASLSGEKRTLFSEGKRTDCFYDAQINDLEDEDAQPYLTDEITSGALNNKAFTEKKGSYPQIKTETAWKEQAQKAADLSVVRVEAESNLSAMIDSVRASEQKDNDIEWNRNLVRSINRSHEMNGELIASADDMQNRFVLRAAAASVSISAGQPTTSTRTEITYPVTMGTYYIVQESSETAPVNPKTHKEAIESGWKRMYWDGSYTLSGLEWNTKYTVYETDLNSVKESNTITTVHGKNKGTLRLSGDYDIGNTMTATLSDTNTKQGTLYWESAETSDAETWTEVHKTNMNGTTSTDTYAVTDTLSGKYLRARFVTDQASGYTGTLQDISAHSVKVEITKIEIVNSQPKKEGQYTLSDKLSVKLTPDKLNDATYAWYQEGKDEAIGTGMNYKIKGSDVGKKLFVKAIAKADSELKGSIESDHTTVIESIKCATPKASDMITESRADDITVKVKIGDSEGLYHIGIREKDETEITEHGVALRGGSDTTITGLTPNTNYQLYIKEIGEEGYTDSEWSSDFKAFTTDRKHVQGDITITGDLIYGKTLKAAVTNTPSGQSGEVNWYRLNADGSRDTATKQTGDTYTLKKEDVDQKIEVVYSGTGTYAGEISFVSDVISRAEKVAPTQNLSIKEHDDTTITVKMPTNVIGEKYIIGRSTMENGVPVEEIDDSGVIKILNSGEEFKITGLERDTTYYFSVRFAQSATHQKSDWTAQSIIKSQQTDKRTFGGTITFKYVTGDLLRGQTLTAELAPDDKDFNYQGEWTWTKVATDGTETPITNYTLAENRGSTSYVIPDNEAYGTIYTVTFKATVGYEGSATLVTSNSVKEKQKSRYTTPIANDIIMETIDDMSFKVRMSKGEGQYQFEYKKADTDAIDSLSGWFHVNVLGDSTDSYIPVGDAVNSNVDVVVDGLERNTTYAIRVKRVEDSGGLDSEYAYSDSGAGRTVTTTKTAITGYVTIAGTAKYGETLTATYHSATYASTGGSNTDKEGTWQWYRNDTKIAGATNPTYSLTASDIGEKLKAKYTMPVDNDFTGNAEETTVEVSKASSDELTKGVQITHSSDKETAGELRMVLSTTDLMKTDGYYRVQKQGVRAPAYPTDADLGTSWKKVTGTSFEVSTDYAGVKLNANETYVIYYMSKENATYTASTIHELSHTMGTKAQTGNITLSGHYVEGKTLTATLNSANNSKGAWKWYYSKATYDGSSTTTMPSLSDTTNWTELTEGYTPMSDSPTSQLTLTEDMFGKYIKVEFVPNNQEGFSGNVVNPTNNDGFIKRVYEETVTLTSSTSDGNGNPKAYAGTTLTGTVNNSVETTLSRTTARFKIGSSYVNGSISGNTFTYTIPATSTSAYTDGAEVIAEVSKPNVSALYVDKNMNALDSSNLNSKSGTGSTNTYFAYGQGIPISSAEDLLAFMDASKKDTYKSGIYASNTADYIITSNINLAGKDSVSPTKLRGYYNNGTHVYDSFQGTLNGDYHTISNLKNTMFFFTKSTSSSDPVLIMNMLILNANINVGRVSNDNNYNSAGIIVGNSNGMLGFENIFLVDSNLTATYDCGYFLGRANDMFANNTSYFKNCGSVGGNVTAGATAGGLGGNIGSAKVIDCYTIGTKFKGGTNTLSIGAVINKNNIVNNYYTASYFDPAGANRKPFGHEGLSPSSQNIFYDTTIAGILNVNNDLEVGKSTKEIIGDGLKSSFGDTGTWKYQEGFYPRLTWMGNNNIANLYSATRGAFTSVDGATTTTDLFNGNVSGVIQLPVELQKKGYTVTSSSASVLKIGTNGTLIPKSTGTATITITYNDSETGASASNKYDFTVKNTVSEMETVTISNTSPKMNQTLTASCSTPGLSYQWYRRKRGTTEASVISGATSSTYNVKADDVGYELTVLAKKSGYASTYAAYTSAVTTSTSSAPVIVSGSVTDSQATIRVGDGDSSLKYEYAYERADANAKIIVDGTHTHTEQVKIDNLARNKQYRFYVRVAAGDGYEAGTWSPAATATTLKTNVTGSISLGNAVNNGSELTMSIDKLNGQTGTWKVERLDASTGEVKATPVSTTTSANSYRYTLQTADVGSKIRVTFTGSGDYQNYKTATTAVIKKSLTSLPDNHGEFTAVTTTDTSLTVKTPDKPSGKIDVGYSSSAGGDIQSVSATGGITPGLNVTVSGLERNKEYDFCYRIAETDGAEASSWSKRTRLTTAQTAVKDAINVTGTQKVDQTIVFTLTDTNKPTGTWVLSSTKNGKTITISPERYTVDTTKNTLSYTVQPKDAGGILTATFNGTKDFKESATKASTTIGNASQDITTDMPSGLNVTEVSDNSMKISAKDGAVNYQFAYRKSGEAWTPVEASVTSGTVITMEGLDRNTTYEIGIRKSAKIGYDASGYRQMATAQTKKTRLNGLIDYVKVVDGADKPPKIGVAEVDQTYRATYHKGSYPQTAEDDKAGRWQWYYGDAPIEGATTDTYKISALLGNKEISVRYIATDSSDFTNEVIGRVGTLTKPVYDAPASLPTVTALDEDGEIRSKLKIENTGDIKAVYYFVQKASDQKVPNRIPAEDADKNTTPVEGKWFKATATVTLTLDADTDYVVYLAKLEDGSHQASGVVSQRAVRTKKEDLSKIPTAKITETNKDIWKVEETKEIRLTNHKEAPTGIWQYYVSPDKTKDDSWINITAQIKAADTSKDGNTATTFSVPVKYNKYYVKAVFSGRGNYEGSQTYISEEQLIGTQIKGHAEITDGDTSKVLVPVEVNYVFAKEEGKDVVDEKSGQWTWYRVKDGTTTPIVNEDGTLYGKTGISDSYTPGKDDVGAKLYARYTSARNGRYSGSVNTRQLAPIARAPQKKPDAPTVKQIRGITIQMNLPTNYREDGTTIPETVLKYRVKETKEWKENTVGDSWIGRGSEKLKANTIYEVCAMYKVTSEYLPSEDSAVTDVKTGSIPLEEKNLSITQRDVLEAGQTITAIYSGDGYDEGVFTIERSDGTTLKTDQTGTTMGTSTSLLYESTTADIGQRIVVRYSAKADAANYGGSVEKSSSEVVKAKNTGTAVKPVMETELDTNLYVTNVQATQEYILLESGESIADKKESDWTPLKADSTGKYEFTHLERDTSYVLYTRLAETETYTAGNPNASAEIKTLPYNDAGSVEITNKNDGSASSNESGKITIPHSLKRGSTTITALSIAKDSTPLHVQPVSVFANSDGKATKDTMEKGSRWANENFALLVKVYDASGNLRDSGEAGETITVPTEADHITIEIYRANAVSDGGAYTWSLMLEDSERETAVYQGEVTMITQLKSLSPIKIDLNLDGQQIKQSTNDAKVSNELNYMPVTLSVDQKVTKGTDMPKLMGSMDIGLGQIKNDEAYLKLSNDGSDYNKNAGVWFTTDGMSKTQPIYDLGYKGSGGFYISGAVSDEQSWPWDADGAKKTEQAYQISFKTGISENDTKQYEDRAKK</sequence>
<dbReference type="EMBL" id="QVEV01000005">
    <property type="protein sequence ID" value="RGC17339.1"/>
    <property type="molecule type" value="Genomic_DNA"/>
</dbReference>
<accession>A0A3E2W1B6</accession>
<dbReference type="SMART" id="SM00060">
    <property type="entry name" value="FN3"/>
    <property type="match status" value="6"/>
</dbReference>
<feature type="domain" description="Fibronectin type-III" evidence="1">
    <location>
        <begin position="2261"/>
        <end position="2354"/>
    </location>
</feature>
<protein>
    <recommendedName>
        <fullName evidence="1">Fibronectin type-III domain-containing protein</fullName>
    </recommendedName>
</protein>
<dbReference type="InterPro" id="IPR013783">
    <property type="entry name" value="Ig-like_fold"/>
</dbReference>
<dbReference type="SUPFAM" id="SSF49265">
    <property type="entry name" value="Fibronectin type III"/>
    <property type="match status" value="2"/>
</dbReference>
<evidence type="ECO:0000313" key="3">
    <source>
        <dbReference type="Proteomes" id="UP000260025"/>
    </source>
</evidence>
<dbReference type="InterPro" id="IPR003961">
    <property type="entry name" value="FN3_dom"/>
</dbReference>
<dbReference type="CDD" id="cd00063">
    <property type="entry name" value="FN3"/>
    <property type="match status" value="2"/>
</dbReference>
<dbReference type="RefSeq" id="WP_117442375.1">
    <property type="nucleotide sequence ID" value="NZ_JAJFEN010000007.1"/>
</dbReference>
<dbReference type="Gene3D" id="2.60.40.10">
    <property type="entry name" value="Immunoglobulins"/>
    <property type="match status" value="3"/>
</dbReference>
<evidence type="ECO:0000259" key="1">
    <source>
        <dbReference type="PROSITE" id="PS50853"/>
    </source>
</evidence>
<dbReference type="Gene3D" id="2.60.40.2700">
    <property type="match status" value="4"/>
</dbReference>
<feature type="domain" description="Fibronectin type-III" evidence="1">
    <location>
        <begin position="2652"/>
        <end position="2740"/>
    </location>
</feature>
<evidence type="ECO:0000313" key="2">
    <source>
        <dbReference type="EMBL" id="RGC17339.1"/>
    </source>
</evidence>
<dbReference type="PROSITE" id="PS50853">
    <property type="entry name" value="FN3"/>
    <property type="match status" value="3"/>
</dbReference>